<evidence type="ECO:0000256" key="11">
    <source>
        <dbReference type="ARBA" id="ARBA00023242"/>
    </source>
</evidence>
<dbReference type="GO" id="GO:0140944">
    <property type="term" value="F:histone H4K20 monomethyltransferase activity"/>
    <property type="evidence" value="ECO:0007669"/>
    <property type="project" value="UniProtKB-EC"/>
</dbReference>
<dbReference type="PANTHER" id="PTHR46167">
    <property type="entry name" value="N-LYSINE METHYLTRANSFERASE KMT5A"/>
    <property type="match status" value="1"/>
</dbReference>
<dbReference type="GO" id="GO:0005700">
    <property type="term" value="C:polytene chromosome"/>
    <property type="evidence" value="ECO:0007669"/>
    <property type="project" value="TreeGrafter"/>
</dbReference>
<accession>A0A1I7UMM1</accession>
<evidence type="ECO:0000256" key="1">
    <source>
        <dbReference type="ARBA" id="ARBA00004123"/>
    </source>
</evidence>
<dbReference type="InterPro" id="IPR051760">
    <property type="entry name" value="KMT5A"/>
</dbReference>
<dbReference type="PROSITE" id="PS50280">
    <property type="entry name" value="SET"/>
    <property type="match status" value="1"/>
</dbReference>
<keyword evidence="4" id="KW-0158">Chromosome</keyword>
<proteinExistence type="predicted"/>
<comment type="catalytic activity">
    <reaction evidence="12">
        <text>L-lysyl(20)-[histone H4] + S-adenosyl-L-methionine = N(6)-methyl-L-lysyl(20)-[histone H4] + S-adenosyl-L-homocysteine + H(+)</text>
        <dbReference type="Rhea" id="RHEA:60344"/>
        <dbReference type="Rhea" id="RHEA-COMP:15554"/>
        <dbReference type="Rhea" id="RHEA-COMP:15555"/>
        <dbReference type="ChEBI" id="CHEBI:15378"/>
        <dbReference type="ChEBI" id="CHEBI:29969"/>
        <dbReference type="ChEBI" id="CHEBI:57856"/>
        <dbReference type="ChEBI" id="CHEBI:59789"/>
        <dbReference type="ChEBI" id="CHEBI:61929"/>
        <dbReference type="EC" id="2.1.1.361"/>
    </reaction>
</comment>
<evidence type="ECO:0000256" key="7">
    <source>
        <dbReference type="ARBA" id="ARBA00022691"/>
    </source>
</evidence>
<evidence type="ECO:0000313" key="17">
    <source>
        <dbReference type="WBParaSite" id="Csp11.Scaffold630.g17489.t1"/>
    </source>
</evidence>
<dbReference type="GO" id="GO:0006357">
    <property type="term" value="P:regulation of transcription by RNA polymerase II"/>
    <property type="evidence" value="ECO:0007669"/>
    <property type="project" value="TreeGrafter"/>
</dbReference>
<keyword evidence="14" id="KW-1133">Transmembrane helix</keyword>
<name>A0A1I7UMM1_9PELO</name>
<evidence type="ECO:0000256" key="9">
    <source>
        <dbReference type="ARBA" id="ARBA00023015"/>
    </source>
</evidence>
<dbReference type="SUPFAM" id="SSF82199">
    <property type="entry name" value="SET domain"/>
    <property type="match status" value="1"/>
</dbReference>
<keyword evidence="6" id="KW-0808">Transferase</keyword>
<dbReference type="InterPro" id="IPR046341">
    <property type="entry name" value="SET_dom_sf"/>
</dbReference>
<dbReference type="eggNOG" id="KOG1085">
    <property type="taxonomic scope" value="Eukaryota"/>
</dbReference>
<protein>
    <recommendedName>
        <fullName evidence="3">[histone H4]-lysine(20) N-methyltransferase</fullName>
        <ecNumber evidence="3">2.1.1.361</ecNumber>
    </recommendedName>
</protein>
<dbReference type="PROSITE" id="PS51571">
    <property type="entry name" value="SAM_MT43_PR_SET"/>
    <property type="match status" value="1"/>
</dbReference>
<dbReference type="InterPro" id="IPR047266">
    <property type="entry name" value="KMT5A-like_SET"/>
</dbReference>
<evidence type="ECO:0000256" key="2">
    <source>
        <dbReference type="ARBA" id="ARBA00004286"/>
    </source>
</evidence>
<evidence type="ECO:0000256" key="6">
    <source>
        <dbReference type="ARBA" id="ARBA00022679"/>
    </source>
</evidence>
<dbReference type="Pfam" id="PF00856">
    <property type="entry name" value="SET"/>
    <property type="match status" value="1"/>
</dbReference>
<dbReference type="InterPro" id="IPR001214">
    <property type="entry name" value="SET_dom"/>
</dbReference>
<sequence length="263" mass="30408">MVKGDTHLPLSLTCSERVYLLASNSPFFLFLINNFLFFQREMRATAKKQNRSQKDRSGATSPISDVENATTAQKKPRRGGAKTVPSHKITEFFHVRRSVRKTGKQIELEAKEALKEKVHSCSNEKLLEIFTDDVKGRGIRTTTNFSKGEFVIEYRGDMMEYSKARIIESEYSYDEQIGSYMYFFEHKGKKWCIDATKESEWKGRLINHSVLKPNLKTRVVDIDGNHHLMFFANREIAQGEELLYDYGDRSSLTKEHCPWIAST</sequence>
<dbReference type="CDD" id="cd10528">
    <property type="entry name" value="SET_SETD8"/>
    <property type="match status" value="1"/>
</dbReference>
<evidence type="ECO:0000313" key="16">
    <source>
        <dbReference type="Proteomes" id="UP000095282"/>
    </source>
</evidence>
<dbReference type="AlphaFoldDB" id="A0A1I7UMM1"/>
<dbReference type="EC" id="2.1.1.361" evidence="3"/>
<dbReference type="WBParaSite" id="Csp11.Scaffold630.g17489.t1">
    <property type="protein sequence ID" value="Csp11.Scaffold630.g17489.t1"/>
    <property type="gene ID" value="Csp11.Scaffold630.g17489"/>
</dbReference>
<comment type="subcellular location">
    <subcellularLocation>
        <location evidence="2">Chromosome</location>
    </subcellularLocation>
    <subcellularLocation>
        <location evidence="1">Nucleus</location>
    </subcellularLocation>
</comment>
<evidence type="ECO:0000256" key="12">
    <source>
        <dbReference type="ARBA" id="ARBA00047784"/>
    </source>
</evidence>
<dbReference type="PANTHER" id="PTHR46167:SF1">
    <property type="entry name" value="N-LYSINE METHYLTRANSFERASE KMT5A"/>
    <property type="match status" value="1"/>
</dbReference>
<keyword evidence="11" id="KW-0539">Nucleus</keyword>
<dbReference type="STRING" id="1561998.A0A1I7UMM1"/>
<keyword evidence="7" id="KW-0949">S-adenosyl-L-methionine</keyword>
<keyword evidence="9" id="KW-0805">Transcription regulation</keyword>
<reference evidence="17" key="1">
    <citation type="submission" date="2016-11" db="UniProtKB">
        <authorList>
            <consortium name="WormBaseParasite"/>
        </authorList>
    </citation>
    <scope>IDENTIFICATION</scope>
</reference>
<keyword evidence="5" id="KW-0489">Methyltransferase</keyword>
<evidence type="ECO:0000259" key="15">
    <source>
        <dbReference type="PROSITE" id="PS50280"/>
    </source>
</evidence>
<dbReference type="Proteomes" id="UP000095282">
    <property type="component" value="Unplaced"/>
</dbReference>
<dbReference type="GO" id="GO:0043516">
    <property type="term" value="P:regulation of DNA damage response, signal transduction by p53 class mediator"/>
    <property type="evidence" value="ECO:0007669"/>
    <property type="project" value="TreeGrafter"/>
</dbReference>
<evidence type="ECO:0000256" key="10">
    <source>
        <dbReference type="ARBA" id="ARBA00023163"/>
    </source>
</evidence>
<keyword evidence="14" id="KW-0812">Transmembrane</keyword>
<keyword evidence="14" id="KW-0472">Membrane</keyword>
<evidence type="ECO:0000256" key="3">
    <source>
        <dbReference type="ARBA" id="ARBA00012187"/>
    </source>
</evidence>
<evidence type="ECO:0000256" key="8">
    <source>
        <dbReference type="ARBA" id="ARBA00022853"/>
    </source>
</evidence>
<evidence type="ECO:0000256" key="13">
    <source>
        <dbReference type="SAM" id="MobiDB-lite"/>
    </source>
</evidence>
<dbReference type="InterPro" id="IPR016858">
    <property type="entry name" value="KMT5A-like"/>
</dbReference>
<evidence type="ECO:0000256" key="14">
    <source>
        <dbReference type="SAM" id="Phobius"/>
    </source>
</evidence>
<feature type="compositionally biased region" description="Polar residues" evidence="13">
    <location>
        <begin position="58"/>
        <end position="73"/>
    </location>
</feature>
<dbReference type="Gene3D" id="2.170.270.10">
    <property type="entry name" value="SET domain"/>
    <property type="match status" value="1"/>
</dbReference>
<dbReference type="SMART" id="SM00317">
    <property type="entry name" value="SET"/>
    <property type="match status" value="1"/>
</dbReference>
<keyword evidence="10" id="KW-0804">Transcription</keyword>
<organism evidence="16 17">
    <name type="scientific">Caenorhabditis tropicalis</name>
    <dbReference type="NCBI Taxonomy" id="1561998"/>
    <lineage>
        <taxon>Eukaryota</taxon>
        <taxon>Metazoa</taxon>
        <taxon>Ecdysozoa</taxon>
        <taxon>Nematoda</taxon>
        <taxon>Chromadorea</taxon>
        <taxon>Rhabditida</taxon>
        <taxon>Rhabditina</taxon>
        <taxon>Rhabditomorpha</taxon>
        <taxon>Rhabditoidea</taxon>
        <taxon>Rhabditidae</taxon>
        <taxon>Peloderinae</taxon>
        <taxon>Caenorhabditis</taxon>
    </lineage>
</organism>
<keyword evidence="8" id="KW-0156">Chromatin regulator</keyword>
<keyword evidence="16" id="KW-1185">Reference proteome</keyword>
<dbReference type="GO" id="GO:0032259">
    <property type="term" value="P:methylation"/>
    <property type="evidence" value="ECO:0007669"/>
    <property type="project" value="UniProtKB-KW"/>
</dbReference>
<evidence type="ECO:0000256" key="4">
    <source>
        <dbReference type="ARBA" id="ARBA00022454"/>
    </source>
</evidence>
<feature type="transmembrane region" description="Helical" evidence="14">
    <location>
        <begin position="18"/>
        <end position="38"/>
    </location>
</feature>
<dbReference type="GO" id="GO:0005634">
    <property type="term" value="C:nucleus"/>
    <property type="evidence" value="ECO:0007669"/>
    <property type="project" value="UniProtKB-SubCell"/>
</dbReference>
<evidence type="ECO:0000256" key="5">
    <source>
        <dbReference type="ARBA" id="ARBA00022603"/>
    </source>
</evidence>
<feature type="domain" description="SET" evidence="15">
    <location>
        <begin position="125"/>
        <end position="247"/>
    </location>
</feature>
<feature type="region of interest" description="Disordered" evidence="13">
    <location>
        <begin position="47"/>
        <end position="83"/>
    </location>
</feature>